<keyword evidence="2" id="KW-0554">One-carbon metabolism</keyword>
<dbReference type="InterPro" id="IPR000043">
    <property type="entry name" value="Adenosylhomocysteinase-like"/>
</dbReference>
<keyword evidence="8" id="KW-1185">Reference proteome</keyword>
<dbReference type="Pfam" id="PF05221">
    <property type="entry name" value="AdoHcyase"/>
    <property type="match status" value="2"/>
</dbReference>
<comment type="cofactor">
    <cofactor evidence="4">
        <name>NAD(+)</name>
        <dbReference type="ChEBI" id="CHEBI:57540"/>
    </cofactor>
    <text evidence="4">Binds 1 NAD(+) per subunit.</text>
</comment>
<evidence type="ECO:0000313" key="7">
    <source>
        <dbReference type="EMBL" id="TXK12051.1"/>
    </source>
</evidence>
<proteinExistence type="inferred from homology"/>
<dbReference type="PANTHER" id="PTHR23420">
    <property type="entry name" value="ADENOSYLHOMOCYSTEINASE"/>
    <property type="match status" value="1"/>
</dbReference>
<dbReference type="PIRSF" id="PIRSF001109">
    <property type="entry name" value="Ad_hcy_hydrolase"/>
    <property type="match status" value="1"/>
</dbReference>
<keyword evidence="3 4" id="KW-0520">NAD</keyword>
<feature type="region of interest" description="Disordered" evidence="5">
    <location>
        <begin position="1"/>
        <end position="41"/>
    </location>
</feature>
<dbReference type="SUPFAM" id="SSF51735">
    <property type="entry name" value="NAD(P)-binding Rossmann-fold domains"/>
    <property type="match status" value="1"/>
</dbReference>
<dbReference type="InterPro" id="IPR015878">
    <property type="entry name" value="Ado_hCys_hydrolase_NAD-bd"/>
</dbReference>
<evidence type="ECO:0000256" key="2">
    <source>
        <dbReference type="ARBA" id="ARBA00022563"/>
    </source>
</evidence>
<feature type="binding site" evidence="4">
    <location>
        <position position="269"/>
    </location>
    <ligand>
        <name>NAD(+)</name>
        <dbReference type="ChEBI" id="CHEBI:57540"/>
    </ligand>
</feature>
<evidence type="ECO:0000256" key="4">
    <source>
        <dbReference type="PIRSR" id="PIRSR001109-2"/>
    </source>
</evidence>
<organism evidence="7 8">
    <name type="scientific">Microbacterium hatanonis</name>
    <dbReference type="NCBI Taxonomy" id="404366"/>
    <lineage>
        <taxon>Bacteria</taxon>
        <taxon>Bacillati</taxon>
        <taxon>Actinomycetota</taxon>
        <taxon>Actinomycetes</taxon>
        <taxon>Micrococcales</taxon>
        <taxon>Microbacteriaceae</taxon>
        <taxon>Microbacterium</taxon>
    </lineage>
</organism>
<feature type="binding site" evidence="4">
    <location>
        <position position="372"/>
    </location>
    <ligand>
        <name>NAD(+)</name>
        <dbReference type="ChEBI" id="CHEBI:57540"/>
    </ligand>
</feature>
<dbReference type="InterPro" id="IPR042172">
    <property type="entry name" value="Adenosylhomocyst_ase-like_sf"/>
</dbReference>
<evidence type="ECO:0000256" key="1">
    <source>
        <dbReference type="ARBA" id="ARBA00007122"/>
    </source>
</evidence>
<dbReference type="Pfam" id="PF00670">
    <property type="entry name" value="AdoHcyase_NAD"/>
    <property type="match status" value="1"/>
</dbReference>
<name>A0A5C8I1H4_9MICO</name>
<evidence type="ECO:0000256" key="3">
    <source>
        <dbReference type="ARBA" id="ARBA00023027"/>
    </source>
</evidence>
<protein>
    <submittedName>
        <fullName evidence="7">Adenosylhomocysteinase</fullName>
        <ecNumber evidence="7">3.3.1.1</ecNumber>
    </submittedName>
</protein>
<evidence type="ECO:0000313" key="8">
    <source>
        <dbReference type="Proteomes" id="UP000321034"/>
    </source>
</evidence>
<evidence type="ECO:0000259" key="6">
    <source>
        <dbReference type="SMART" id="SM00997"/>
    </source>
</evidence>
<dbReference type="Gene3D" id="3.40.50.720">
    <property type="entry name" value="NAD(P)-binding Rossmann-like Domain"/>
    <property type="match status" value="1"/>
</dbReference>
<keyword evidence="7" id="KW-0378">Hydrolase</keyword>
<dbReference type="Proteomes" id="UP000321034">
    <property type="component" value="Unassembled WGS sequence"/>
</dbReference>
<dbReference type="PANTHER" id="PTHR23420:SF0">
    <property type="entry name" value="ADENOSYLHOMOCYSTEINASE"/>
    <property type="match status" value="1"/>
</dbReference>
<feature type="domain" description="S-adenosyl-L-homocysteine hydrolase NAD binding" evidence="6">
    <location>
        <begin position="217"/>
        <end position="378"/>
    </location>
</feature>
<dbReference type="NCBIfam" id="NF004005">
    <property type="entry name" value="PRK05476.2-3"/>
    <property type="match status" value="1"/>
</dbReference>
<comment type="similarity">
    <text evidence="1">Belongs to the adenosylhomocysteinase family.</text>
</comment>
<feature type="binding site" evidence="4">
    <location>
        <begin position="248"/>
        <end position="253"/>
    </location>
    <ligand>
        <name>NAD(+)</name>
        <dbReference type="ChEBI" id="CHEBI:57540"/>
    </ligand>
</feature>
<dbReference type="SMART" id="SM00997">
    <property type="entry name" value="AdoHcyase_NAD"/>
    <property type="match status" value="1"/>
</dbReference>
<evidence type="ECO:0000256" key="5">
    <source>
        <dbReference type="SAM" id="MobiDB-lite"/>
    </source>
</evidence>
<gene>
    <name evidence="7" type="ORF">FVP77_00720</name>
</gene>
<dbReference type="SUPFAM" id="SSF52283">
    <property type="entry name" value="Formate/glycerate dehydrogenase catalytic domain-like"/>
    <property type="match status" value="1"/>
</dbReference>
<dbReference type="AlphaFoldDB" id="A0A5C8I1H4"/>
<dbReference type="Gene3D" id="3.40.50.1480">
    <property type="entry name" value="Adenosylhomocysteinase-like"/>
    <property type="match status" value="1"/>
</dbReference>
<dbReference type="EC" id="3.3.1.1" evidence="7"/>
<dbReference type="GO" id="GO:0005829">
    <property type="term" value="C:cytosol"/>
    <property type="evidence" value="ECO:0007669"/>
    <property type="project" value="TreeGrafter"/>
</dbReference>
<dbReference type="SMART" id="SM00996">
    <property type="entry name" value="AdoHcyase"/>
    <property type="match status" value="1"/>
</dbReference>
<dbReference type="GO" id="GO:0006730">
    <property type="term" value="P:one-carbon metabolic process"/>
    <property type="evidence" value="ECO:0007669"/>
    <property type="project" value="UniProtKB-KW"/>
</dbReference>
<comment type="caution">
    <text evidence="7">The sequence shown here is derived from an EMBL/GenBank/DDBJ whole genome shotgun (WGS) entry which is preliminary data.</text>
</comment>
<feature type="compositionally biased region" description="Basic residues" evidence="5">
    <location>
        <begin position="15"/>
        <end position="29"/>
    </location>
</feature>
<sequence length="453" mass="47416">MAPRRPRRRPEPPRHRERRRPRRRRRPPRPRGDRVNGRIADPSLWREGQDRIDWARGFMPATASLAAELTASGIVSGVRIAISDVLEPKTATVALVLAEAGADVSVSCVGRNTDDAVAAALAHAGLPVYARSTDRAADDRENVLSLLDHRPEVIIDDGAGTIRLAHTDRPRILDAMIGATEQTTSGVRPLREMQRTGDLRIPVVAGNDARTKSLFDNAHGTGQAVVLAVADLIDESLAGASVVVAGFGRVGSGVARHAAALGARVTVSEVDPVAALQAAFAGFAVEPLIEAAAHADVLISTTGVAGTIDVAHLAALPDGAAVAVGGGVGQEIALDDARAAGAVEISRARKVSRLRLPSGRTVRVLDDGNCINVSAAEGNPVQIMDLSFGVQLAAVDHLIASRGTLPPAVHTLPRDVDDRVARHALASFGGAVDVPSAKQLAFLTSWRPSLDAD</sequence>
<dbReference type="GO" id="GO:0033353">
    <property type="term" value="P:S-adenosylmethionine cycle"/>
    <property type="evidence" value="ECO:0007669"/>
    <property type="project" value="TreeGrafter"/>
</dbReference>
<accession>A0A5C8I1H4</accession>
<dbReference type="InterPro" id="IPR036291">
    <property type="entry name" value="NAD(P)-bd_dom_sf"/>
</dbReference>
<dbReference type="GO" id="GO:0004013">
    <property type="term" value="F:adenosylhomocysteinase activity"/>
    <property type="evidence" value="ECO:0007669"/>
    <property type="project" value="TreeGrafter"/>
</dbReference>
<dbReference type="OrthoDB" id="9802717at2"/>
<reference evidence="7 8" key="1">
    <citation type="submission" date="2019-08" db="EMBL/GenBank/DDBJ databases">
        <authorList>
            <person name="Dong K."/>
        </authorList>
    </citation>
    <scope>NUCLEOTIDE SEQUENCE [LARGE SCALE GENOMIC DNA]</scope>
    <source>
        <strain evidence="7 8">JCM14558</strain>
    </source>
</reference>
<dbReference type="EMBL" id="VRSV01000001">
    <property type="protein sequence ID" value="TXK12051.1"/>
    <property type="molecule type" value="Genomic_DNA"/>
</dbReference>